<feature type="coiled-coil region" evidence="1">
    <location>
        <begin position="62"/>
        <end position="115"/>
    </location>
</feature>
<evidence type="ECO:0000256" key="2">
    <source>
        <dbReference type="SAM" id="Phobius"/>
    </source>
</evidence>
<keyword evidence="1" id="KW-0175">Coiled coil</keyword>
<evidence type="ECO:0000313" key="5">
    <source>
        <dbReference type="Proteomes" id="UP001451303"/>
    </source>
</evidence>
<name>A0ABR3D844_NEUIN</name>
<comment type="caution">
    <text evidence="4">The sequence shown here is derived from an EMBL/GenBank/DDBJ whole genome shotgun (WGS) entry which is preliminary data.</text>
</comment>
<feature type="transmembrane region" description="Helical" evidence="2">
    <location>
        <begin position="12"/>
        <end position="32"/>
    </location>
</feature>
<dbReference type="InterPro" id="IPR013087">
    <property type="entry name" value="Znf_C2H2_type"/>
</dbReference>
<evidence type="ECO:0000259" key="3">
    <source>
        <dbReference type="PROSITE" id="PS00028"/>
    </source>
</evidence>
<sequence>MKFRVRIQPGLRVTFSSSSFFIFVSFMFINLGRELRQSHHKSQLVSLAPEQYSSIQIFREAVEQTENAIASLLATNQQLYEEIKRLQMTNKETEATELKKKLAQLNEELTMWRRAGTLRCRSKPCQEVFMTFQALKNHEKCFHNIGAERFSCPYCSKSYVKKPSFDEHLRRCKTTVTNQNHFDDLAPNVISPLGQAVYTTSANIATQTNLLDDTSSYHSLTDTSLPSHIVKMTPSSQLEFQFQPNDSITTFSSSQLGSGIDNAGAFAPEISMSSAEGNSPGESTPLPHYILSPTDQRTTCSIPMFTEPAWHPEESLGHQYQLPLAPETTQVSEEASRALHFLRPGQITLSRRQSAPACSSPLMPGENPPFRLNGPPPPLPSHLSVAVAPPPPPPPPVSLGYTEQQALSLTEEQPQMTFHRVGDKKKGRIQIDQSNVIQHNTCFTSGAETRSYGAAGGWSTMNYANTGFGM</sequence>
<gene>
    <name evidence="4" type="ORF">QR685DRAFT_598536</name>
</gene>
<dbReference type="Proteomes" id="UP001451303">
    <property type="component" value="Unassembled WGS sequence"/>
</dbReference>
<dbReference type="EMBL" id="JAVLET010000006">
    <property type="protein sequence ID" value="KAL0468851.1"/>
    <property type="molecule type" value="Genomic_DNA"/>
</dbReference>
<protein>
    <recommendedName>
        <fullName evidence="3">C2H2-type domain-containing protein</fullName>
    </recommendedName>
</protein>
<keyword evidence="2" id="KW-0472">Membrane</keyword>
<accession>A0ABR3D844</accession>
<evidence type="ECO:0000256" key="1">
    <source>
        <dbReference type="SAM" id="Coils"/>
    </source>
</evidence>
<dbReference type="Gene3D" id="3.30.160.60">
    <property type="entry name" value="Classic Zinc Finger"/>
    <property type="match status" value="1"/>
</dbReference>
<feature type="domain" description="C2H2-type" evidence="3">
    <location>
        <begin position="120"/>
        <end position="143"/>
    </location>
</feature>
<proteinExistence type="predicted"/>
<keyword evidence="2" id="KW-0812">Transmembrane</keyword>
<keyword evidence="2" id="KW-1133">Transmembrane helix</keyword>
<keyword evidence="5" id="KW-1185">Reference proteome</keyword>
<reference evidence="4 5" key="1">
    <citation type="submission" date="2023-09" db="EMBL/GenBank/DDBJ databases">
        <title>Multi-omics analysis of a traditional fermented food reveals byproduct-associated fungal strains for waste-to-food upcycling.</title>
        <authorList>
            <consortium name="Lawrence Berkeley National Laboratory"/>
            <person name="Rekdal V.M."/>
            <person name="Villalobos-Escobedo J.M."/>
            <person name="Rodriguez-Valeron N."/>
            <person name="Garcia M.O."/>
            <person name="Vasquez D.P."/>
            <person name="Damayanti I."/>
            <person name="Sorensen P.M."/>
            <person name="Baidoo E.E."/>
            <person name="De Carvalho A.C."/>
            <person name="Riley R."/>
            <person name="Lipzen A."/>
            <person name="He G."/>
            <person name="Yan M."/>
            <person name="Haridas S."/>
            <person name="Daum C."/>
            <person name="Yoshinaga Y."/>
            <person name="Ng V."/>
            <person name="Grigoriev I.V."/>
            <person name="Munk R."/>
            <person name="Nuraida L."/>
            <person name="Wijaya C.H."/>
            <person name="Morales P.-C."/>
            <person name="Keasling J.D."/>
        </authorList>
    </citation>
    <scope>NUCLEOTIDE SEQUENCE [LARGE SCALE GENOMIC DNA]</scope>
    <source>
        <strain evidence="4 5">FGSC 2613</strain>
    </source>
</reference>
<organism evidence="4 5">
    <name type="scientific">Neurospora intermedia</name>
    <dbReference type="NCBI Taxonomy" id="5142"/>
    <lineage>
        <taxon>Eukaryota</taxon>
        <taxon>Fungi</taxon>
        <taxon>Dikarya</taxon>
        <taxon>Ascomycota</taxon>
        <taxon>Pezizomycotina</taxon>
        <taxon>Sordariomycetes</taxon>
        <taxon>Sordariomycetidae</taxon>
        <taxon>Sordariales</taxon>
        <taxon>Sordariaceae</taxon>
        <taxon>Neurospora</taxon>
    </lineage>
</organism>
<dbReference type="PROSITE" id="PS00028">
    <property type="entry name" value="ZINC_FINGER_C2H2_1"/>
    <property type="match status" value="1"/>
</dbReference>
<evidence type="ECO:0000313" key="4">
    <source>
        <dbReference type="EMBL" id="KAL0468851.1"/>
    </source>
</evidence>